<sequence length="372" mass="41693">MIIDRIETFPLFHKLREPYGDANGWKAYRTCYLFRITTRSGLTGWGEAADWLPVLDRGFQERIIPFLTGKRADERTVLVETVGNWNKRAAAGVSLALTEIAAKGAGLSVSGLWGGARRSRLPVYASLQSYRPGEDWEKRSLEQVERVLQAGYRQLKIKIGGKPACEDRQHVRAVQSLSGGNVPLILDANQSYDAAAVKEWERHWACWDNLSWLEEPLPLDRAADYRLLRASLSIPVAGGENLAGPAKLLPLLQAEAFDISQPDPLHSGGIDAYREMLSLSRLYGKRVSPHTYDGSLSRLYALTAQACLEPWSKMENENIEPVEWDVMDNPFSRLFPLEPVDGFVSLPQGAGIGLEPDEEILRHYRWDGSIYS</sequence>
<evidence type="ECO:0000313" key="5">
    <source>
        <dbReference type="EMBL" id="WNQ10582.1"/>
    </source>
</evidence>
<evidence type="ECO:0000259" key="4">
    <source>
        <dbReference type="SMART" id="SM00922"/>
    </source>
</evidence>
<dbReference type="InterPro" id="IPR046945">
    <property type="entry name" value="RHMD-like"/>
</dbReference>
<dbReference type="InterPro" id="IPR029065">
    <property type="entry name" value="Enolase_C-like"/>
</dbReference>
<accession>A0AA96LBH4</accession>
<gene>
    <name evidence="5" type="ORF">MJA45_23655</name>
</gene>
<dbReference type="PANTHER" id="PTHR13794:SF58">
    <property type="entry name" value="MITOCHONDRIAL ENOLASE SUPERFAMILY MEMBER 1"/>
    <property type="match status" value="1"/>
</dbReference>
<dbReference type="SFLD" id="SFLDG00179">
    <property type="entry name" value="mandelate_racemase"/>
    <property type="match status" value="1"/>
</dbReference>
<dbReference type="RefSeq" id="WP_315604356.1">
    <property type="nucleotide sequence ID" value="NZ_CP130318.1"/>
</dbReference>
<dbReference type="PANTHER" id="PTHR13794">
    <property type="entry name" value="ENOLASE SUPERFAMILY, MANDELATE RACEMASE"/>
    <property type="match status" value="1"/>
</dbReference>
<dbReference type="KEGG" id="paun:MJA45_23655"/>
<dbReference type="SMART" id="SM00922">
    <property type="entry name" value="MR_MLE"/>
    <property type="match status" value="1"/>
</dbReference>
<feature type="domain" description="Mandelate racemase/muconate lactonizing enzyme C-terminal" evidence="4">
    <location>
        <begin position="137"/>
        <end position="235"/>
    </location>
</feature>
<protein>
    <submittedName>
        <fullName evidence="5">Mandelate racemase/muconate lactonizing enzyme family protein</fullName>
    </submittedName>
</protein>
<dbReference type="SUPFAM" id="SSF54826">
    <property type="entry name" value="Enolase N-terminal domain-like"/>
    <property type="match status" value="1"/>
</dbReference>
<dbReference type="Gene3D" id="3.20.20.120">
    <property type="entry name" value="Enolase-like C-terminal domain"/>
    <property type="match status" value="1"/>
</dbReference>
<keyword evidence="6" id="KW-1185">Reference proteome</keyword>
<evidence type="ECO:0000313" key="6">
    <source>
        <dbReference type="Proteomes" id="UP001305702"/>
    </source>
</evidence>
<reference evidence="5 6" key="1">
    <citation type="submission" date="2022-02" db="EMBL/GenBank/DDBJ databases">
        <title>Paenibacillus sp. MBLB1776 Whole Genome Shotgun Sequencing.</title>
        <authorList>
            <person name="Hwang C.Y."/>
            <person name="Cho E.-S."/>
            <person name="Seo M.-J."/>
        </authorList>
    </citation>
    <scope>NUCLEOTIDE SEQUENCE [LARGE SCALE GENOMIC DNA]</scope>
    <source>
        <strain evidence="5 6">MBLB1776</strain>
    </source>
</reference>
<dbReference type="Proteomes" id="UP001305702">
    <property type="component" value="Chromosome"/>
</dbReference>
<keyword evidence="2" id="KW-0479">Metal-binding</keyword>
<evidence type="ECO:0000256" key="3">
    <source>
        <dbReference type="ARBA" id="ARBA00022842"/>
    </source>
</evidence>
<evidence type="ECO:0000256" key="2">
    <source>
        <dbReference type="ARBA" id="ARBA00022723"/>
    </source>
</evidence>
<comment type="cofactor">
    <cofactor evidence="1">
        <name>Mg(2+)</name>
        <dbReference type="ChEBI" id="CHEBI:18420"/>
    </cofactor>
</comment>
<dbReference type="GO" id="GO:0016052">
    <property type="term" value="P:carbohydrate catabolic process"/>
    <property type="evidence" value="ECO:0007669"/>
    <property type="project" value="TreeGrafter"/>
</dbReference>
<dbReference type="Gene3D" id="3.30.390.10">
    <property type="entry name" value="Enolase-like, N-terminal domain"/>
    <property type="match status" value="1"/>
</dbReference>
<dbReference type="Pfam" id="PF13378">
    <property type="entry name" value="MR_MLE_C"/>
    <property type="match status" value="1"/>
</dbReference>
<organism evidence="5 6">
    <name type="scientific">Paenibacillus aurantius</name>
    <dbReference type="NCBI Taxonomy" id="2918900"/>
    <lineage>
        <taxon>Bacteria</taxon>
        <taxon>Bacillati</taxon>
        <taxon>Bacillota</taxon>
        <taxon>Bacilli</taxon>
        <taxon>Bacillales</taxon>
        <taxon>Paenibacillaceae</taxon>
        <taxon>Paenibacillus</taxon>
    </lineage>
</organism>
<dbReference type="SFLD" id="SFLDS00001">
    <property type="entry name" value="Enolase"/>
    <property type="match status" value="1"/>
</dbReference>
<dbReference type="AlphaFoldDB" id="A0AA96LBH4"/>
<dbReference type="EMBL" id="CP130318">
    <property type="protein sequence ID" value="WNQ10582.1"/>
    <property type="molecule type" value="Genomic_DNA"/>
</dbReference>
<keyword evidence="3" id="KW-0460">Magnesium</keyword>
<dbReference type="InterPro" id="IPR036849">
    <property type="entry name" value="Enolase-like_C_sf"/>
</dbReference>
<dbReference type="GO" id="GO:0000287">
    <property type="term" value="F:magnesium ion binding"/>
    <property type="evidence" value="ECO:0007669"/>
    <property type="project" value="TreeGrafter"/>
</dbReference>
<proteinExistence type="predicted"/>
<dbReference type="SUPFAM" id="SSF51604">
    <property type="entry name" value="Enolase C-terminal domain-like"/>
    <property type="match status" value="1"/>
</dbReference>
<name>A0AA96LBH4_9BACL</name>
<dbReference type="Pfam" id="PF02746">
    <property type="entry name" value="MR_MLE_N"/>
    <property type="match status" value="1"/>
</dbReference>
<dbReference type="GO" id="GO:0016836">
    <property type="term" value="F:hydro-lyase activity"/>
    <property type="evidence" value="ECO:0007669"/>
    <property type="project" value="TreeGrafter"/>
</dbReference>
<dbReference type="CDD" id="cd03316">
    <property type="entry name" value="MR_like"/>
    <property type="match status" value="1"/>
</dbReference>
<dbReference type="InterPro" id="IPR013342">
    <property type="entry name" value="Mandelate_racemase_C"/>
</dbReference>
<evidence type="ECO:0000256" key="1">
    <source>
        <dbReference type="ARBA" id="ARBA00001946"/>
    </source>
</evidence>
<dbReference type="InterPro" id="IPR013341">
    <property type="entry name" value="Mandelate_racemase_N_dom"/>
</dbReference>
<dbReference type="InterPro" id="IPR029017">
    <property type="entry name" value="Enolase-like_N"/>
</dbReference>